<dbReference type="AlphaFoldDB" id="A0A0P0NYH1"/>
<protein>
    <submittedName>
        <fullName evidence="3">Peptide chain release factor</fullName>
    </submittedName>
</protein>
<dbReference type="RefSeq" id="WP_062145936.1">
    <property type="nucleotide sequence ID" value="NZ_CP013002.1"/>
</dbReference>
<dbReference type="KEGG" id="chq:AQ619_07345"/>
<keyword evidence="4" id="KW-1185">Reference proteome</keyword>
<dbReference type="Gene3D" id="3.30.70.1660">
    <property type="match status" value="1"/>
</dbReference>
<dbReference type="Pfam" id="PF00472">
    <property type="entry name" value="RF-1"/>
    <property type="match status" value="1"/>
</dbReference>
<dbReference type="Proteomes" id="UP000056905">
    <property type="component" value="Chromosome"/>
</dbReference>
<dbReference type="NCBIfam" id="TIGR03072">
    <property type="entry name" value="release_prfH"/>
    <property type="match status" value="1"/>
</dbReference>
<dbReference type="OrthoDB" id="9815709at2"/>
<reference evidence="3 4" key="1">
    <citation type="submission" date="2015-10" db="EMBL/GenBank/DDBJ databases">
        <title>Conservation of the essential genome among Caulobacter and Brevundimonas species.</title>
        <authorList>
            <person name="Scott D."/>
            <person name="Ely B."/>
        </authorList>
    </citation>
    <scope>NUCLEOTIDE SEQUENCE [LARGE SCALE GENOMIC DNA]</scope>
    <source>
        <strain evidence="3 4">CB4</strain>
    </source>
</reference>
<organism evidence="3 4">
    <name type="scientific">Caulobacter henricii</name>
    <dbReference type="NCBI Taxonomy" id="69395"/>
    <lineage>
        <taxon>Bacteria</taxon>
        <taxon>Pseudomonadati</taxon>
        <taxon>Pseudomonadota</taxon>
        <taxon>Alphaproteobacteria</taxon>
        <taxon>Caulobacterales</taxon>
        <taxon>Caulobacteraceae</taxon>
        <taxon>Caulobacter</taxon>
    </lineage>
</organism>
<dbReference type="SUPFAM" id="SSF75620">
    <property type="entry name" value="Release factor"/>
    <property type="match status" value="1"/>
</dbReference>
<evidence type="ECO:0000313" key="4">
    <source>
        <dbReference type="Proteomes" id="UP000056905"/>
    </source>
</evidence>
<name>A0A0P0NYH1_9CAUL</name>
<dbReference type="STRING" id="69395.AQ619_07345"/>
<gene>
    <name evidence="3" type="ORF">AQ619_07345</name>
</gene>
<proteinExistence type="inferred from homology"/>
<dbReference type="PROSITE" id="PS00745">
    <property type="entry name" value="RF_PROK_I"/>
    <property type="match status" value="1"/>
</dbReference>
<sequence length="208" mass="22964">MSEVILHLTSGQGPEECRWVVAQLATAYAREARAHGVVCEVLEGAEDLPSSLLMRVSGDQAPAFIAGRVGTVLWIGDSPFRPGHNRRNWFVGVALAPELDLVPDLKAEDIDYQTLRASGPGGQHVNKTDSAVRATHRPTGLVATAQEQRSQHANRKLARLKLAMMIEEQRGASRDKARRSQWNLHQQLERGNPVRTYKGVRFTLKSAT</sequence>
<dbReference type="EMBL" id="CP013002">
    <property type="protein sequence ID" value="ALL13183.1"/>
    <property type="molecule type" value="Genomic_DNA"/>
</dbReference>
<dbReference type="InterPro" id="IPR045853">
    <property type="entry name" value="Pep_chain_release_fac_I_sf"/>
</dbReference>
<comment type="similarity">
    <text evidence="1">Belongs to the prokaryotic/mitochondrial release factor family.</text>
</comment>
<feature type="domain" description="Prokaryotic-type class I peptide chain release factors" evidence="2">
    <location>
        <begin position="116"/>
        <end position="132"/>
    </location>
</feature>
<accession>A0A0P0NYH1</accession>
<dbReference type="PANTHER" id="PTHR43804">
    <property type="entry name" value="LD18447P"/>
    <property type="match status" value="1"/>
</dbReference>
<dbReference type="InterPro" id="IPR050057">
    <property type="entry name" value="Prokaryotic/Mito_RF"/>
</dbReference>
<evidence type="ECO:0000313" key="3">
    <source>
        <dbReference type="EMBL" id="ALL13183.1"/>
    </source>
</evidence>
<dbReference type="InterPro" id="IPR000352">
    <property type="entry name" value="Pep_chain_release_fac_I"/>
</dbReference>
<dbReference type="InterPro" id="IPR017509">
    <property type="entry name" value="PrfH"/>
</dbReference>
<dbReference type="PANTHER" id="PTHR43804:SF9">
    <property type="entry name" value="PEPTIDE CHAIN RELEASE FACTOR HOMOLOG-RELATED"/>
    <property type="match status" value="1"/>
</dbReference>
<evidence type="ECO:0000259" key="2">
    <source>
        <dbReference type="PROSITE" id="PS00745"/>
    </source>
</evidence>
<dbReference type="Gene3D" id="3.30.160.20">
    <property type="match status" value="1"/>
</dbReference>
<evidence type="ECO:0000256" key="1">
    <source>
        <dbReference type="ARBA" id="ARBA00010835"/>
    </source>
</evidence>
<dbReference type="GO" id="GO:0003747">
    <property type="term" value="F:translation release factor activity"/>
    <property type="evidence" value="ECO:0007669"/>
    <property type="project" value="InterPro"/>
</dbReference>